<dbReference type="AlphaFoldDB" id="A0A4Q2D1U5"/>
<evidence type="ECO:0000256" key="1">
    <source>
        <dbReference type="SAM" id="MobiDB-lite"/>
    </source>
</evidence>
<proteinExistence type="predicted"/>
<gene>
    <name evidence="2" type="ORF">EST38_g13132</name>
</gene>
<reference evidence="2 3" key="1">
    <citation type="submission" date="2019-01" db="EMBL/GenBank/DDBJ databases">
        <title>Draft genome sequence of Psathyrella aberdarensis IHI B618.</title>
        <authorList>
            <person name="Buettner E."/>
            <person name="Kellner H."/>
        </authorList>
    </citation>
    <scope>NUCLEOTIDE SEQUENCE [LARGE SCALE GENOMIC DNA]</scope>
    <source>
        <strain evidence="2 3">IHI B618</strain>
    </source>
</reference>
<organism evidence="2 3">
    <name type="scientific">Candolleomyces aberdarensis</name>
    <dbReference type="NCBI Taxonomy" id="2316362"/>
    <lineage>
        <taxon>Eukaryota</taxon>
        <taxon>Fungi</taxon>
        <taxon>Dikarya</taxon>
        <taxon>Basidiomycota</taxon>
        <taxon>Agaricomycotina</taxon>
        <taxon>Agaricomycetes</taxon>
        <taxon>Agaricomycetidae</taxon>
        <taxon>Agaricales</taxon>
        <taxon>Agaricineae</taxon>
        <taxon>Psathyrellaceae</taxon>
        <taxon>Candolleomyces</taxon>
    </lineage>
</organism>
<evidence type="ECO:0000313" key="3">
    <source>
        <dbReference type="Proteomes" id="UP000290288"/>
    </source>
</evidence>
<protein>
    <submittedName>
        <fullName evidence="2">Uncharacterized protein</fullName>
    </submittedName>
</protein>
<accession>A0A4Q2D1U5</accession>
<comment type="caution">
    <text evidence="2">The sequence shown here is derived from an EMBL/GenBank/DDBJ whole genome shotgun (WGS) entry which is preliminary data.</text>
</comment>
<name>A0A4Q2D1U5_9AGAR</name>
<evidence type="ECO:0000313" key="2">
    <source>
        <dbReference type="EMBL" id="RXW12722.1"/>
    </source>
</evidence>
<sequence>MNGVAPIPEVVKGTEGWKGDRDGRAAVVDKDRQRRRPPSPRPSNGGAYWSTTTAHHLHDHRTAVPTGLPLPPLLNGGPCLWLTTSTAVTTTLPNETAHSELLSITMTKDQNQTPGAERVLYGPIRMINHRCKLYNAEVWKKRFIN</sequence>
<dbReference type="EMBL" id="SDEE01001143">
    <property type="protein sequence ID" value="RXW12722.1"/>
    <property type="molecule type" value="Genomic_DNA"/>
</dbReference>
<dbReference type="Proteomes" id="UP000290288">
    <property type="component" value="Unassembled WGS sequence"/>
</dbReference>
<feature type="region of interest" description="Disordered" evidence="1">
    <location>
        <begin position="1"/>
        <end position="51"/>
    </location>
</feature>
<feature type="compositionally biased region" description="Basic and acidic residues" evidence="1">
    <location>
        <begin position="15"/>
        <end position="32"/>
    </location>
</feature>
<keyword evidence="3" id="KW-1185">Reference proteome</keyword>